<evidence type="ECO:0000313" key="1">
    <source>
        <dbReference type="EMBL" id="UUY04774.1"/>
    </source>
</evidence>
<evidence type="ECO:0000313" key="2">
    <source>
        <dbReference type="Proteomes" id="UP001058860"/>
    </source>
</evidence>
<keyword evidence="2" id="KW-1185">Reference proteome</keyword>
<name>A0ABY5PJH5_9ACTN</name>
<sequence length="71" mass="7617">MTDLKTRTYQGSTLDEVLPQIRDELGDDAIVVRQREGLKGGVGGFFQKRCVEVEARPGAPTAPPAPPGSHV</sequence>
<proteinExistence type="predicted"/>
<dbReference type="RefSeq" id="WP_353865254.1">
    <property type="nucleotide sequence ID" value="NZ_CP088295.1"/>
</dbReference>
<evidence type="ECO:0008006" key="3">
    <source>
        <dbReference type="Google" id="ProtNLM"/>
    </source>
</evidence>
<accession>A0ABY5PJH5</accession>
<dbReference type="EMBL" id="CP088295">
    <property type="protein sequence ID" value="UUY04774.1"/>
    <property type="molecule type" value="Genomic_DNA"/>
</dbReference>
<dbReference type="Proteomes" id="UP001058860">
    <property type="component" value="Chromosome"/>
</dbReference>
<organism evidence="1 2">
    <name type="scientific">Svornostia abyssi</name>
    <dbReference type="NCBI Taxonomy" id="2898438"/>
    <lineage>
        <taxon>Bacteria</taxon>
        <taxon>Bacillati</taxon>
        <taxon>Actinomycetota</taxon>
        <taxon>Thermoleophilia</taxon>
        <taxon>Solirubrobacterales</taxon>
        <taxon>Baekduiaceae</taxon>
        <taxon>Svornostia</taxon>
    </lineage>
</organism>
<protein>
    <recommendedName>
        <fullName evidence="3">Flagellar biosynthesis protein FlhF</fullName>
    </recommendedName>
</protein>
<reference evidence="2" key="1">
    <citation type="submission" date="2021-11" db="EMBL/GenBank/DDBJ databases">
        <title>Cultivation dependent microbiological survey of springs from the worlds oldest radium mine currently devoted to the extraction of radon-saturated water.</title>
        <authorList>
            <person name="Kapinusova G."/>
            <person name="Smrhova T."/>
            <person name="Strejcek M."/>
            <person name="Suman J."/>
            <person name="Jani K."/>
            <person name="Pajer P."/>
            <person name="Uhlik O."/>
        </authorList>
    </citation>
    <scope>NUCLEOTIDE SEQUENCE [LARGE SCALE GENOMIC DNA]</scope>
    <source>
        <strain evidence="2">J379</strain>
    </source>
</reference>
<gene>
    <name evidence="1" type="ORF">LRS13_04385</name>
</gene>